<gene>
    <name evidence="10" type="ORF">J0B03_07315</name>
</gene>
<feature type="transmembrane region" description="Helical" evidence="9">
    <location>
        <begin position="6"/>
        <end position="27"/>
    </location>
</feature>
<evidence type="ECO:0000256" key="2">
    <source>
        <dbReference type="ARBA" id="ARBA00022553"/>
    </source>
</evidence>
<dbReference type="PANTHER" id="PTHR30578:SF0">
    <property type="entry name" value="ION-TRANSLOCATING OXIDOREDUCTASE COMPLEX SUBUNIT D"/>
    <property type="match status" value="1"/>
</dbReference>
<sequence>MSVSPSTPLYVIAASAAVGIVVGKQAFGGFPKNLFNPALFGRLFLILAFPTALTPWLAPVDMVSTATPLRIFRDTGATTPIWNLFLGNIGGSMGEVSALALLLGATYLIYKKYANWRIPAGVLSAVAVIALLNGQNPLFHLFSGSVMLGAFFMATDPVTSPKSDSGRLIFGNGVGTIIMVIRLWGWVPEGTTFAILGMNYFVPFIKTEMQRIKANKEKKEG</sequence>
<keyword evidence="6" id="KW-1278">Translocase</keyword>
<evidence type="ECO:0000313" key="10">
    <source>
        <dbReference type="EMBL" id="QSX07643.1"/>
    </source>
</evidence>
<keyword evidence="5 9" id="KW-0812">Transmembrane</keyword>
<evidence type="ECO:0000256" key="5">
    <source>
        <dbReference type="ARBA" id="ARBA00022692"/>
    </source>
</evidence>
<name>A0A975AH52_9FIRM</name>
<dbReference type="InterPro" id="IPR004338">
    <property type="entry name" value="NqrB/RnfD"/>
</dbReference>
<feature type="transmembrane region" description="Helical" evidence="9">
    <location>
        <begin position="39"/>
        <end position="58"/>
    </location>
</feature>
<feature type="transmembrane region" description="Helical" evidence="9">
    <location>
        <begin position="191"/>
        <end position="209"/>
    </location>
</feature>
<proteinExistence type="predicted"/>
<evidence type="ECO:0000313" key="11">
    <source>
        <dbReference type="Proteomes" id="UP000663499"/>
    </source>
</evidence>
<keyword evidence="4" id="KW-0288">FMN</keyword>
<reference evidence="10" key="1">
    <citation type="submission" date="2021-03" db="EMBL/GenBank/DDBJ databases">
        <title>Alkalibacter marinus sp. nov., isolated from tidal flat sediment.</title>
        <authorList>
            <person name="Namirimu T."/>
            <person name="Yang J.-A."/>
            <person name="Yang S.-H."/>
            <person name="Kim Y.-J."/>
            <person name="Kwon K.K."/>
        </authorList>
    </citation>
    <scope>NUCLEOTIDE SEQUENCE</scope>
    <source>
        <strain evidence="10">ES005</strain>
    </source>
</reference>
<dbReference type="PANTHER" id="PTHR30578">
    <property type="entry name" value="ELECTRON TRANSPORT COMPLEX PROTEIN RNFD"/>
    <property type="match status" value="1"/>
</dbReference>
<evidence type="ECO:0000256" key="7">
    <source>
        <dbReference type="ARBA" id="ARBA00022989"/>
    </source>
</evidence>
<evidence type="ECO:0000256" key="4">
    <source>
        <dbReference type="ARBA" id="ARBA00022643"/>
    </source>
</evidence>
<dbReference type="KEGG" id="alka:J0B03_07315"/>
<dbReference type="Proteomes" id="UP000663499">
    <property type="component" value="Chromosome"/>
</dbReference>
<dbReference type="Pfam" id="PF03116">
    <property type="entry name" value="NQR2_RnfD_RnfE"/>
    <property type="match status" value="1"/>
</dbReference>
<keyword evidence="1" id="KW-0813">Transport</keyword>
<keyword evidence="2" id="KW-0597">Phosphoprotein</keyword>
<evidence type="ECO:0000256" key="8">
    <source>
        <dbReference type="ARBA" id="ARBA00023136"/>
    </source>
</evidence>
<evidence type="ECO:0000256" key="6">
    <source>
        <dbReference type="ARBA" id="ARBA00022967"/>
    </source>
</evidence>
<dbReference type="GO" id="GO:0005886">
    <property type="term" value="C:plasma membrane"/>
    <property type="evidence" value="ECO:0007669"/>
    <property type="project" value="TreeGrafter"/>
</dbReference>
<feature type="transmembrane region" description="Helical" evidence="9">
    <location>
        <begin position="89"/>
        <end position="109"/>
    </location>
</feature>
<organism evidence="10 11">
    <name type="scientific">Alkalibacter rhizosphaerae</name>
    <dbReference type="NCBI Taxonomy" id="2815577"/>
    <lineage>
        <taxon>Bacteria</taxon>
        <taxon>Bacillati</taxon>
        <taxon>Bacillota</taxon>
        <taxon>Clostridia</taxon>
        <taxon>Eubacteriales</taxon>
        <taxon>Eubacteriaceae</taxon>
        <taxon>Alkalibacter</taxon>
    </lineage>
</organism>
<dbReference type="AlphaFoldDB" id="A0A975AH52"/>
<feature type="transmembrane region" description="Helical" evidence="9">
    <location>
        <begin position="138"/>
        <end position="155"/>
    </location>
</feature>
<keyword evidence="3" id="KW-0285">Flavoprotein</keyword>
<dbReference type="GO" id="GO:0055085">
    <property type="term" value="P:transmembrane transport"/>
    <property type="evidence" value="ECO:0007669"/>
    <property type="project" value="InterPro"/>
</dbReference>
<keyword evidence="11" id="KW-1185">Reference proteome</keyword>
<evidence type="ECO:0000256" key="1">
    <source>
        <dbReference type="ARBA" id="ARBA00022448"/>
    </source>
</evidence>
<evidence type="ECO:0000256" key="9">
    <source>
        <dbReference type="SAM" id="Phobius"/>
    </source>
</evidence>
<feature type="transmembrane region" description="Helical" evidence="9">
    <location>
        <begin position="116"/>
        <end position="132"/>
    </location>
</feature>
<keyword evidence="7 9" id="KW-1133">Transmembrane helix</keyword>
<protein>
    <submittedName>
        <fullName evidence="10">RnfABCDGE type electron transport complex subunit D</fullName>
    </submittedName>
</protein>
<keyword evidence="8 9" id="KW-0472">Membrane</keyword>
<evidence type="ECO:0000256" key="3">
    <source>
        <dbReference type="ARBA" id="ARBA00022630"/>
    </source>
</evidence>
<accession>A0A975AH52</accession>
<dbReference type="EMBL" id="CP071444">
    <property type="protein sequence ID" value="QSX07643.1"/>
    <property type="molecule type" value="Genomic_DNA"/>
</dbReference>